<gene>
    <name evidence="1" type="ORF">R3W88_024181</name>
</gene>
<proteinExistence type="predicted"/>
<reference evidence="1 2" key="1">
    <citation type="submission" date="2023-10" db="EMBL/GenBank/DDBJ databases">
        <title>Genome-Wide Identification Analysis in wild type Solanum Pinnatisectum Reveals Some Genes Defensing Phytophthora Infestans.</title>
        <authorList>
            <person name="Sun C."/>
        </authorList>
    </citation>
    <scope>NUCLEOTIDE SEQUENCE [LARGE SCALE GENOMIC DNA]</scope>
    <source>
        <strain evidence="1">LQN</strain>
        <tissue evidence="1">Leaf</tissue>
    </source>
</reference>
<sequence>MLPSYLLNNGFLEKPKRTNWSELNAYKDKETGTLLEPQHPFNVEFAEDIMQQRSDNFIYAIDMQHCCGDMASTRSMLDTSAKMMIHQNLKGQSTPPFEEDLVHIEY</sequence>
<evidence type="ECO:0000313" key="2">
    <source>
        <dbReference type="Proteomes" id="UP001311915"/>
    </source>
</evidence>
<comment type="caution">
    <text evidence="1">The sequence shown here is derived from an EMBL/GenBank/DDBJ whole genome shotgun (WGS) entry which is preliminary data.</text>
</comment>
<evidence type="ECO:0000313" key="1">
    <source>
        <dbReference type="EMBL" id="KAK4731193.1"/>
    </source>
</evidence>
<organism evidence="1 2">
    <name type="scientific">Solanum pinnatisectum</name>
    <name type="common">tansyleaf nightshade</name>
    <dbReference type="NCBI Taxonomy" id="50273"/>
    <lineage>
        <taxon>Eukaryota</taxon>
        <taxon>Viridiplantae</taxon>
        <taxon>Streptophyta</taxon>
        <taxon>Embryophyta</taxon>
        <taxon>Tracheophyta</taxon>
        <taxon>Spermatophyta</taxon>
        <taxon>Magnoliopsida</taxon>
        <taxon>eudicotyledons</taxon>
        <taxon>Gunneridae</taxon>
        <taxon>Pentapetalae</taxon>
        <taxon>asterids</taxon>
        <taxon>lamiids</taxon>
        <taxon>Solanales</taxon>
        <taxon>Solanaceae</taxon>
        <taxon>Solanoideae</taxon>
        <taxon>Solaneae</taxon>
        <taxon>Solanum</taxon>
    </lineage>
</organism>
<accession>A0AAV9M0I5</accession>
<protein>
    <submittedName>
        <fullName evidence="1">Uncharacterized protein</fullName>
    </submittedName>
</protein>
<dbReference type="Proteomes" id="UP001311915">
    <property type="component" value="Unassembled WGS sequence"/>
</dbReference>
<dbReference type="EMBL" id="JAWPEI010000003">
    <property type="protein sequence ID" value="KAK4731193.1"/>
    <property type="molecule type" value="Genomic_DNA"/>
</dbReference>
<keyword evidence="2" id="KW-1185">Reference proteome</keyword>
<name>A0AAV9M0I5_9SOLN</name>
<dbReference type="AlphaFoldDB" id="A0AAV9M0I5"/>